<dbReference type="SUPFAM" id="SSF51735">
    <property type="entry name" value="NAD(P)-binding Rossmann-fold domains"/>
    <property type="match status" value="1"/>
</dbReference>
<comment type="caution">
    <text evidence="4">The sequence shown here is derived from an EMBL/GenBank/DDBJ whole genome shotgun (WGS) entry which is preliminary data.</text>
</comment>
<dbReference type="GO" id="GO:0000166">
    <property type="term" value="F:nucleotide binding"/>
    <property type="evidence" value="ECO:0007669"/>
    <property type="project" value="InterPro"/>
</dbReference>
<dbReference type="InterPro" id="IPR000683">
    <property type="entry name" value="Gfo/Idh/MocA-like_OxRdtase_N"/>
</dbReference>
<keyword evidence="5" id="KW-1185">Reference proteome</keyword>
<dbReference type="Gene3D" id="3.40.50.720">
    <property type="entry name" value="NAD(P)-binding Rossmann-like Domain"/>
    <property type="match status" value="1"/>
</dbReference>
<name>A0A5B1L9I3_9ACTN</name>
<dbReference type="GO" id="GO:0016491">
    <property type="term" value="F:oxidoreductase activity"/>
    <property type="evidence" value="ECO:0007669"/>
    <property type="project" value="UniProtKB-KW"/>
</dbReference>
<reference evidence="4 5" key="1">
    <citation type="submission" date="2019-09" db="EMBL/GenBank/DDBJ databases">
        <title>Nocardioides panacisoli sp. nov., isolated from the soil of a ginseng field.</title>
        <authorList>
            <person name="Cho C."/>
        </authorList>
    </citation>
    <scope>NUCLEOTIDE SEQUENCE [LARGE SCALE GENOMIC DNA]</scope>
    <source>
        <strain evidence="4 5">BN130099</strain>
    </source>
</reference>
<gene>
    <name evidence="4" type="ORF">F0U44_16970</name>
</gene>
<evidence type="ECO:0000313" key="5">
    <source>
        <dbReference type="Proteomes" id="UP000325003"/>
    </source>
</evidence>
<dbReference type="RefSeq" id="WP_149729548.1">
    <property type="nucleotide sequence ID" value="NZ_VUJV01000006.1"/>
</dbReference>
<dbReference type="AlphaFoldDB" id="A0A5B1L9I3"/>
<dbReference type="InterPro" id="IPR055170">
    <property type="entry name" value="GFO_IDH_MocA-like_dom"/>
</dbReference>
<proteinExistence type="predicted"/>
<dbReference type="InterPro" id="IPR050463">
    <property type="entry name" value="Gfo/Idh/MocA_oxidrdct_glycsds"/>
</dbReference>
<reference evidence="4 5" key="2">
    <citation type="submission" date="2019-09" db="EMBL/GenBank/DDBJ databases">
        <authorList>
            <person name="Jin C."/>
        </authorList>
    </citation>
    <scope>NUCLEOTIDE SEQUENCE [LARGE SCALE GENOMIC DNA]</scope>
    <source>
        <strain evidence="4 5">BN130099</strain>
    </source>
</reference>
<dbReference type="Proteomes" id="UP000325003">
    <property type="component" value="Unassembled WGS sequence"/>
</dbReference>
<dbReference type="SUPFAM" id="SSF55347">
    <property type="entry name" value="Glyceraldehyde-3-phosphate dehydrogenase-like, C-terminal domain"/>
    <property type="match status" value="1"/>
</dbReference>
<sequence>MRFGLIGTGPWADKVHGPALARLDGVDLVGLWGRSPERASMLASKLGVPAYPDVDALIADVEAVAFAVPPGVQAELAARAARAGRHLLLEKPVATDPDRARSLRDAVDGSGVSSVVFFTDRFIGSQQAWFAEVQRTGGWRGGWLRWFSALHTDGNPFGASQWRQEQGALWDIGPHAVSTLSAALGPIESVRASGGPADLVILTFAHAGGATSTATLSVFAPPAAAGFDAAVWGDAGVLPMPPRPEGALHDAFGEAVRELVAAAASGAPHPLGIDFGVQVVELLADAAGQLADGC</sequence>
<organism evidence="4 5">
    <name type="scientific">Nocardioides humilatus</name>
    <dbReference type="NCBI Taxonomy" id="2607660"/>
    <lineage>
        <taxon>Bacteria</taxon>
        <taxon>Bacillati</taxon>
        <taxon>Actinomycetota</taxon>
        <taxon>Actinomycetes</taxon>
        <taxon>Propionibacteriales</taxon>
        <taxon>Nocardioidaceae</taxon>
        <taxon>Nocardioides</taxon>
    </lineage>
</organism>
<evidence type="ECO:0000259" key="3">
    <source>
        <dbReference type="Pfam" id="PF22725"/>
    </source>
</evidence>
<dbReference type="InterPro" id="IPR036291">
    <property type="entry name" value="NAD(P)-bd_dom_sf"/>
</dbReference>
<dbReference type="PANTHER" id="PTHR43818:SF11">
    <property type="entry name" value="BCDNA.GH03377"/>
    <property type="match status" value="1"/>
</dbReference>
<dbReference type="EMBL" id="VUJV01000006">
    <property type="protein sequence ID" value="KAA1416878.1"/>
    <property type="molecule type" value="Genomic_DNA"/>
</dbReference>
<protein>
    <submittedName>
        <fullName evidence="4">Gfo/Idh/MocA family oxidoreductase</fullName>
    </submittedName>
</protein>
<keyword evidence="1" id="KW-0560">Oxidoreductase</keyword>
<accession>A0A5B1L9I3</accession>
<dbReference type="Gene3D" id="3.30.360.10">
    <property type="entry name" value="Dihydrodipicolinate Reductase, domain 2"/>
    <property type="match status" value="1"/>
</dbReference>
<feature type="domain" description="GFO/IDH/MocA-like oxidoreductase" evidence="3">
    <location>
        <begin position="142"/>
        <end position="237"/>
    </location>
</feature>
<evidence type="ECO:0000313" key="4">
    <source>
        <dbReference type="EMBL" id="KAA1416878.1"/>
    </source>
</evidence>
<evidence type="ECO:0000256" key="1">
    <source>
        <dbReference type="ARBA" id="ARBA00023002"/>
    </source>
</evidence>
<feature type="domain" description="Gfo/Idh/MocA-like oxidoreductase N-terminal" evidence="2">
    <location>
        <begin position="1"/>
        <end position="113"/>
    </location>
</feature>
<dbReference type="PANTHER" id="PTHR43818">
    <property type="entry name" value="BCDNA.GH03377"/>
    <property type="match status" value="1"/>
</dbReference>
<dbReference type="Pfam" id="PF22725">
    <property type="entry name" value="GFO_IDH_MocA_C3"/>
    <property type="match status" value="1"/>
</dbReference>
<evidence type="ECO:0000259" key="2">
    <source>
        <dbReference type="Pfam" id="PF01408"/>
    </source>
</evidence>
<dbReference type="Pfam" id="PF01408">
    <property type="entry name" value="GFO_IDH_MocA"/>
    <property type="match status" value="1"/>
</dbReference>